<dbReference type="PANTHER" id="PTHR43214">
    <property type="entry name" value="TWO-COMPONENT RESPONSE REGULATOR"/>
    <property type="match status" value="1"/>
</dbReference>
<dbReference type="Gene3D" id="1.10.10.10">
    <property type="entry name" value="Winged helix-like DNA-binding domain superfamily/Winged helix DNA-binding domain"/>
    <property type="match status" value="1"/>
</dbReference>
<feature type="region of interest" description="Disordered" evidence="4">
    <location>
        <begin position="211"/>
        <end position="232"/>
    </location>
</feature>
<dbReference type="InterPro" id="IPR029016">
    <property type="entry name" value="GAF-like_dom_sf"/>
</dbReference>
<name>A0A7C9PI97_9BURK</name>
<evidence type="ECO:0000256" key="1">
    <source>
        <dbReference type="ARBA" id="ARBA00023015"/>
    </source>
</evidence>
<evidence type="ECO:0000313" key="7">
    <source>
        <dbReference type="Proteomes" id="UP000484255"/>
    </source>
</evidence>
<dbReference type="PRINTS" id="PR00038">
    <property type="entry name" value="HTHLUXR"/>
</dbReference>
<protein>
    <submittedName>
        <fullName evidence="6">Helix-turn-helix domain-containing protein</fullName>
    </submittedName>
</protein>
<dbReference type="RefSeq" id="WP_163458408.1">
    <property type="nucleotide sequence ID" value="NZ_JAAGOH010000018.1"/>
</dbReference>
<proteinExistence type="predicted"/>
<evidence type="ECO:0000256" key="4">
    <source>
        <dbReference type="SAM" id="MobiDB-lite"/>
    </source>
</evidence>
<dbReference type="AlphaFoldDB" id="A0A7C9PI97"/>
<feature type="compositionally biased region" description="Low complexity" evidence="4">
    <location>
        <begin position="211"/>
        <end position="228"/>
    </location>
</feature>
<dbReference type="InterPro" id="IPR000792">
    <property type="entry name" value="Tscrpt_reg_LuxR_C"/>
</dbReference>
<dbReference type="Pfam" id="PF00196">
    <property type="entry name" value="GerE"/>
    <property type="match status" value="1"/>
</dbReference>
<evidence type="ECO:0000313" key="6">
    <source>
        <dbReference type="EMBL" id="NDY92488.1"/>
    </source>
</evidence>
<organism evidence="6 7">
    <name type="scientific">Ideonella livida</name>
    <dbReference type="NCBI Taxonomy" id="2707176"/>
    <lineage>
        <taxon>Bacteria</taxon>
        <taxon>Pseudomonadati</taxon>
        <taxon>Pseudomonadota</taxon>
        <taxon>Betaproteobacteria</taxon>
        <taxon>Burkholderiales</taxon>
        <taxon>Sphaerotilaceae</taxon>
        <taxon>Ideonella</taxon>
    </lineage>
</organism>
<dbReference type="SUPFAM" id="SSF55781">
    <property type="entry name" value="GAF domain-like"/>
    <property type="match status" value="1"/>
</dbReference>
<sequence>MPTPHADARLHEEQRRLRALLLDGPQALRWQPARDLAAHLLLYLDDPARCWQITADWLCRTVHADRVDAGPGGYGAGPEGARDYVVLVESQRRPGLMPSMLGRRVPATEPGVRQVWASQGLCVLPHLSEQRQVSAGTRALLAQAGTAAKLALGLAGRRPVGLICADWEDASPHWQPGALQALPALCQQLLAPVLETAQALAAPDTVGPLADGAAAGGLPPADPDLAPASGHPGHLSPWLARLTPAERKVARLVAQGLSYKEVARALDRSTATIDHQLRSIRAKLGVASTARLVRVLAGG</sequence>
<feature type="domain" description="HTH luxR-type" evidence="5">
    <location>
        <begin position="234"/>
        <end position="299"/>
    </location>
</feature>
<dbReference type="CDD" id="cd06170">
    <property type="entry name" value="LuxR_C_like"/>
    <property type="match status" value="1"/>
</dbReference>
<keyword evidence="1" id="KW-0805">Transcription regulation</keyword>
<dbReference type="GO" id="GO:0006355">
    <property type="term" value="P:regulation of DNA-templated transcription"/>
    <property type="evidence" value="ECO:0007669"/>
    <property type="project" value="InterPro"/>
</dbReference>
<evidence type="ECO:0000256" key="2">
    <source>
        <dbReference type="ARBA" id="ARBA00023125"/>
    </source>
</evidence>
<reference evidence="6 7" key="1">
    <citation type="submission" date="2020-02" db="EMBL/GenBank/DDBJ databases">
        <title>Ideonella bacterium strain TBM-1.</title>
        <authorList>
            <person name="Chen W.-M."/>
        </authorList>
    </citation>
    <scope>NUCLEOTIDE SEQUENCE [LARGE SCALE GENOMIC DNA]</scope>
    <source>
        <strain evidence="6 7">TBM-1</strain>
    </source>
</reference>
<evidence type="ECO:0000256" key="3">
    <source>
        <dbReference type="ARBA" id="ARBA00023163"/>
    </source>
</evidence>
<dbReference type="InterPro" id="IPR016032">
    <property type="entry name" value="Sig_transdc_resp-reg_C-effctor"/>
</dbReference>
<dbReference type="SMART" id="SM00421">
    <property type="entry name" value="HTH_LUXR"/>
    <property type="match status" value="1"/>
</dbReference>
<gene>
    <name evidence="6" type="ORF">G3A44_14970</name>
</gene>
<dbReference type="Proteomes" id="UP000484255">
    <property type="component" value="Unassembled WGS sequence"/>
</dbReference>
<dbReference type="SUPFAM" id="SSF46894">
    <property type="entry name" value="C-terminal effector domain of the bipartite response regulators"/>
    <property type="match status" value="1"/>
</dbReference>
<dbReference type="GO" id="GO:0003677">
    <property type="term" value="F:DNA binding"/>
    <property type="evidence" value="ECO:0007669"/>
    <property type="project" value="UniProtKB-KW"/>
</dbReference>
<dbReference type="InterPro" id="IPR039420">
    <property type="entry name" value="WalR-like"/>
</dbReference>
<dbReference type="PROSITE" id="PS50043">
    <property type="entry name" value="HTH_LUXR_2"/>
    <property type="match status" value="1"/>
</dbReference>
<keyword evidence="3" id="KW-0804">Transcription</keyword>
<accession>A0A7C9PI97</accession>
<dbReference type="InterPro" id="IPR036388">
    <property type="entry name" value="WH-like_DNA-bd_sf"/>
</dbReference>
<keyword evidence="2" id="KW-0238">DNA-binding</keyword>
<keyword evidence="7" id="KW-1185">Reference proteome</keyword>
<comment type="caution">
    <text evidence="6">The sequence shown here is derived from an EMBL/GenBank/DDBJ whole genome shotgun (WGS) entry which is preliminary data.</text>
</comment>
<evidence type="ECO:0000259" key="5">
    <source>
        <dbReference type="PROSITE" id="PS50043"/>
    </source>
</evidence>
<dbReference type="EMBL" id="JAAGOH010000018">
    <property type="protein sequence ID" value="NDY92488.1"/>
    <property type="molecule type" value="Genomic_DNA"/>
</dbReference>
<dbReference type="Gene3D" id="3.30.450.40">
    <property type="match status" value="1"/>
</dbReference>
<dbReference type="PROSITE" id="PS00622">
    <property type="entry name" value="HTH_LUXR_1"/>
    <property type="match status" value="1"/>
</dbReference>